<feature type="transmembrane region" description="Helical" evidence="7">
    <location>
        <begin position="127"/>
        <end position="145"/>
    </location>
</feature>
<evidence type="ECO:0000256" key="7">
    <source>
        <dbReference type="RuleBase" id="RU363041"/>
    </source>
</evidence>
<dbReference type="OrthoDB" id="26819at2157"/>
<dbReference type="AlphaFoldDB" id="F0QUN0"/>
<protein>
    <recommendedName>
        <fullName evidence="7">Probable membrane transporter protein</fullName>
    </recommendedName>
</protein>
<dbReference type="PANTHER" id="PTHR30269:SF23">
    <property type="entry name" value="MEMBRANE TRANSPORTER PROTEIN YDHB-RELATED"/>
    <property type="match status" value="1"/>
</dbReference>
<dbReference type="Pfam" id="PF01925">
    <property type="entry name" value="TauE"/>
    <property type="match status" value="1"/>
</dbReference>
<dbReference type="RefSeq" id="WP_013603854.1">
    <property type="nucleotide sequence ID" value="NC_015151.1"/>
</dbReference>
<evidence type="ECO:0000313" key="9">
    <source>
        <dbReference type="Proteomes" id="UP000007485"/>
    </source>
</evidence>
<keyword evidence="4 7" id="KW-0812">Transmembrane</keyword>
<reference evidence="8 9" key="1">
    <citation type="journal article" date="2011" name="J. Bacteriol.">
        <title>Complete genome sequence of 'Vulcanisaeta moutnovskia' strain 768-28, a novel member of the hyperthermophilic crenarchaeal genus vulcanisaeta.</title>
        <authorList>
            <person name="Gumerov V.M."/>
            <person name="Mardanov A.V."/>
            <person name="Beletsky A.V."/>
            <person name="Prokofeva M.I."/>
            <person name="Bonch-Osmolovskaya E.A."/>
            <person name="Ravin N.V."/>
            <person name="Skryabin K.G."/>
        </authorList>
    </citation>
    <scope>NUCLEOTIDE SEQUENCE [LARGE SCALE GENOMIC DNA]</scope>
    <source>
        <strain evidence="8 9">768-28</strain>
    </source>
</reference>
<evidence type="ECO:0000256" key="2">
    <source>
        <dbReference type="ARBA" id="ARBA00022448"/>
    </source>
</evidence>
<feature type="transmembrane region" description="Helical" evidence="7">
    <location>
        <begin position="248"/>
        <end position="271"/>
    </location>
</feature>
<dbReference type="STRING" id="985053.VMUT_0480"/>
<name>F0QUN0_VULM7</name>
<dbReference type="HOGENOM" id="CLU_045498_5_2_2"/>
<dbReference type="EMBL" id="CP002529">
    <property type="protein sequence ID" value="ADY00691.1"/>
    <property type="molecule type" value="Genomic_DNA"/>
</dbReference>
<evidence type="ECO:0000313" key="8">
    <source>
        <dbReference type="EMBL" id="ADY00691.1"/>
    </source>
</evidence>
<dbReference type="eggNOG" id="arCOG02050">
    <property type="taxonomic scope" value="Archaea"/>
</dbReference>
<comment type="similarity">
    <text evidence="7">Belongs to the 4-toluene sulfonate uptake permease (TSUP) (TC 2.A.102) family.</text>
</comment>
<dbReference type="GeneID" id="10288132"/>
<dbReference type="InterPro" id="IPR002781">
    <property type="entry name" value="TM_pro_TauE-like"/>
</dbReference>
<dbReference type="Proteomes" id="UP000007485">
    <property type="component" value="Chromosome"/>
</dbReference>
<gene>
    <name evidence="8" type="ordered locus">VMUT_0480</name>
</gene>
<keyword evidence="5 7" id="KW-1133">Transmembrane helix</keyword>
<evidence type="ECO:0000256" key="6">
    <source>
        <dbReference type="ARBA" id="ARBA00023136"/>
    </source>
</evidence>
<proteinExistence type="inferred from homology"/>
<keyword evidence="6 7" id="KW-0472">Membrane</keyword>
<organism evidence="8 9">
    <name type="scientific">Vulcanisaeta moutnovskia (strain 768-28)</name>
    <dbReference type="NCBI Taxonomy" id="985053"/>
    <lineage>
        <taxon>Archaea</taxon>
        <taxon>Thermoproteota</taxon>
        <taxon>Thermoprotei</taxon>
        <taxon>Thermoproteales</taxon>
        <taxon>Thermoproteaceae</taxon>
        <taxon>Vulcanisaeta</taxon>
    </lineage>
</organism>
<feature type="transmembrane region" description="Helical" evidence="7">
    <location>
        <begin position="23"/>
        <end position="45"/>
    </location>
</feature>
<evidence type="ECO:0000256" key="3">
    <source>
        <dbReference type="ARBA" id="ARBA00022475"/>
    </source>
</evidence>
<dbReference type="KEGG" id="vmo:VMUT_0480"/>
<evidence type="ECO:0000256" key="4">
    <source>
        <dbReference type="ARBA" id="ARBA00022692"/>
    </source>
</evidence>
<keyword evidence="3 7" id="KW-1003">Cell membrane</keyword>
<feature type="transmembrane region" description="Helical" evidence="7">
    <location>
        <begin position="65"/>
        <end position="86"/>
    </location>
</feature>
<dbReference type="InterPro" id="IPR052017">
    <property type="entry name" value="TSUP"/>
</dbReference>
<keyword evidence="2" id="KW-0813">Transport</keyword>
<evidence type="ECO:0000256" key="1">
    <source>
        <dbReference type="ARBA" id="ARBA00004651"/>
    </source>
</evidence>
<accession>F0QUN0</accession>
<dbReference type="GO" id="GO:0005886">
    <property type="term" value="C:plasma membrane"/>
    <property type="evidence" value="ECO:0007669"/>
    <property type="project" value="UniProtKB-SubCell"/>
</dbReference>
<feature type="transmembrane region" description="Helical" evidence="7">
    <location>
        <begin position="93"/>
        <end position="115"/>
    </location>
</feature>
<feature type="transmembrane region" description="Helical" evidence="7">
    <location>
        <begin position="191"/>
        <end position="215"/>
    </location>
</feature>
<sequence length="313" mass="33658">MPVHINIISGLLDNIFTLLNSPVIFLIIIFLICILIGFVAALAGVGGGVLFTPIMMAFTTINPDIVRATGLAIATMSSLMSARPYLGRGIANFNLALFSSLPYTIFAIIGSFIGLHITAVMGSFGKALIRFALGVLVLFIVILMITKGRRTEYPIPPEGKYDKLANAFELNSSYYEISLGRIVEYRIVNTVWGLLCFVGIGLVSGMFGLGAGWAIVPVYNLIMYVPLKVATATSLVVIGIGDTAAMWVYINSGAMIPIFAVPCLLGCMIGAQVGSRLMPKLRAYVIRWFVILAMLLASARLIQQALPVIMGVV</sequence>
<feature type="transmembrane region" description="Helical" evidence="7">
    <location>
        <begin position="283"/>
        <end position="302"/>
    </location>
</feature>
<feature type="transmembrane region" description="Helical" evidence="7">
    <location>
        <begin position="221"/>
        <end position="241"/>
    </location>
</feature>
<evidence type="ECO:0000256" key="5">
    <source>
        <dbReference type="ARBA" id="ARBA00022989"/>
    </source>
</evidence>
<keyword evidence="9" id="KW-1185">Reference proteome</keyword>
<comment type="subcellular location">
    <subcellularLocation>
        <location evidence="1 7">Cell membrane</location>
        <topology evidence="1 7">Multi-pass membrane protein</topology>
    </subcellularLocation>
</comment>
<dbReference type="PANTHER" id="PTHR30269">
    <property type="entry name" value="TRANSMEMBRANE PROTEIN YFCA"/>
    <property type="match status" value="1"/>
</dbReference>